<protein>
    <submittedName>
        <fullName evidence="2">Coiled-coil domain-containing protein</fullName>
    </submittedName>
</protein>
<name>A0AAX4PF69_9CHLO</name>
<gene>
    <name evidence="2" type="ORF">HKI87_09g59550</name>
</gene>
<feature type="region of interest" description="Disordered" evidence="1">
    <location>
        <begin position="301"/>
        <end position="359"/>
    </location>
</feature>
<feature type="compositionally biased region" description="Pro residues" evidence="1">
    <location>
        <begin position="311"/>
        <end position="337"/>
    </location>
</feature>
<keyword evidence="3" id="KW-1185">Reference proteome</keyword>
<feature type="compositionally biased region" description="Basic and acidic residues" evidence="1">
    <location>
        <begin position="350"/>
        <end position="359"/>
    </location>
</feature>
<dbReference type="InterPro" id="IPR031367">
    <property type="entry name" value="CCDC24"/>
</dbReference>
<feature type="compositionally biased region" description="Low complexity" evidence="1">
    <location>
        <begin position="144"/>
        <end position="161"/>
    </location>
</feature>
<accession>A0AAX4PF69</accession>
<evidence type="ECO:0000313" key="3">
    <source>
        <dbReference type="Proteomes" id="UP001472866"/>
    </source>
</evidence>
<proteinExistence type="predicted"/>
<feature type="region of interest" description="Disordered" evidence="1">
    <location>
        <begin position="128"/>
        <end position="165"/>
    </location>
</feature>
<dbReference type="AlphaFoldDB" id="A0AAX4PF69"/>
<dbReference type="Pfam" id="PF15669">
    <property type="entry name" value="CCDC24"/>
    <property type="match status" value="1"/>
</dbReference>
<sequence>MEPSCSAAVHPALHLRTVQLLLWEAISPKIREVERDEVELVLGSLVEENAALFEEADMLGGILQDLEGDIDGAWSKRKLIDTPARSMLERDLRKMMNALKFTMGAAAAAASMSSKEKKVMDYLQATAGSETTSSGSMQQRPYTPRSRPASSCSTSSRPSTGGSTGSFTGFALPDVYRVLQQVESKLNVFDIDAIAPTLTQALRAEHEALLEDIEYLQQCLQEKGDEREANLRPPPPMTDLKDFGRTLQGMERLGQAEARILDAAGGTGHEFREAEVLRIGHSPAVPQDAVPPLAPATALEPIDLGAGRAGLPPPRPPLGRVPRAPPSKPSLGKPPPASSRARRLRGIVNDSRRQQEQGS</sequence>
<evidence type="ECO:0000313" key="2">
    <source>
        <dbReference type="EMBL" id="WZN64399.1"/>
    </source>
</evidence>
<dbReference type="PANTHER" id="PTHR28601">
    <property type="entry name" value="COILED-COIL DOMAIN-CONTAINING PROTEIN 24"/>
    <property type="match status" value="1"/>
</dbReference>
<dbReference type="EMBL" id="CP151509">
    <property type="protein sequence ID" value="WZN64399.1"/>
    <property type="molecule type" value="Genomic_DNA"/>
</dbReference>
<evidence type="ECO:0000256" key="1">
    <source>
        <dbReference type="SAM" id="MobiDB-lite"/>
    </source>
</evidence>
<dbReference type="PANTHER" id="PTHR28601:SF1">
    <property type="entry name" value="COILED-COIL DOMAIN-CONTAINING PROTEIN 24"/>
    <property type="match status" value="1"/>
</dbReference>
<dbReference type="Proteomes" id="UP001472866">
    <property type="component" value="Chromosome 09"/>
</dbReference>
<organism evidence="2 3">
    <name type="scientific">Chloropicon roscoffensis</name>
    <dbReference type="NCBI Taxonomy" id="1461544"/>
    <lineage>
        <taxon>Eukaryota</taxon>
        <taxon>Viridiplantae</taxon>
        <taxon>Chlorophyta</taxon>
        <taxon>Chloropicophyceae</taxon>
        <taxon>Chloropicales</taxon>
        <taxon>Chloropicaceae</taxon>
        <taxon>Chloropicon</taxon>
    </lineage>
</organism>
<reference evidence="2 3" key="1">
    <citation type="submission" date="2024-03" db="EMBL/GenBank/DDBJ databases">
        <title>Complete genome sequence of the green alga Chloropicon roscoffensis RCC1871.</title>
        <authorList>
            <person name="Lemieux C."/>
            <person name="Pombert J.-F."/>
            <person name="Otis C."/>
            <person name="Turmel M."/>
        </authorList>
    </citation>
    <scope>NUCLEOTIDE SEQUENCE [LARGE SCALE GENOMIC DNA]</scope>
    <source>
        <strain evidence="2 3">RCC1871</strain>
    </source>
</reference>